<accession>A0A7J8BEE3</accession>
<name>A0A7J8BEE3_ROUAE</name>
<reference evidence="2 3" key="1">
    <citation type="journal article" date="2020" name="Nature">
        <title>Six reference-quality genomes reveal evolution of bat adaptations.</title>
        <authorList>
            <person name="Jebb D."/>
            <person name="Huang Z."/>
            <person name="Pippel M."/>
            <person name="Hughes G.M."/>
            <person name="Lavrichenko K."/>
            <person name="Devanna P."/>
            <person name="Winkler S."/>
            <person name="Jermiin L.S."/>
            <person name="Skirmuntt E.C."/>
            <person name="Katzourakis A."/>
            <person name="Burkitt-Gray L."/>
            <person name="Ray D.A."/>
            <person name="Sullivan K.A.M."/>
            <person name="Roscito J.G."/>
            <person name="Kirilenko B.M."/>
            <person name="Davalos L.M."/>
            <person name="Corthals A.P."/>
            <person name="Power M.L."/>
            <person name="Jones G."/>
            <person name="Ransome R.D."/>
            <person name="Dechmann D.K.N."/>
            <person name="Locatelli A.G."/>
            <person name="Puechmaille S.J."/>
            <person name="Fedrigo O."/>
            <person name="Jarvis E.D."/>
            <person name="Hiller M."/>
            <person name="Vernes S.C."/>
            <person name="Myers E.W."/>
            <person name="Teeling E.C."/>
        </authorList>
    </citation>
    <scope>NUCLEOTIDE SEQUENCE [LARGE SCALE GENOMIC DNA]</scope>
    <source>
        <strain evidence="2">MRouAeg1</strain>
        <tissue evidence="2">Muscle</tissue>
    </source>
</reference>
<evidence type="ECO:0000313" key="2">
    <source>
        <dbReference type="EMBL" id="KAF6397052.1"/>
    </source>
</evidence>
<evidence type="ECO:0000256" key="1">
    <source>
        <dbReference type="SAM" id="MobiDB-lite"/>
    </source>
</evidence>
<feature type="region of interest" description="Disordered" evidence="1">
    <location>
        <begin position="48"/>
        <end position="70"/>
    </location>
</feature>
<sequence>MMLLSRPLLLLATTRPQSGKAAWLRADGVGNGVDNGLSAVRKPTVLQRQLLRPQPSPTPSVQLDGPEISPYHPLPHSVPLSFSLLPPLLTHAHTCARTHTHTHAQRPSPFRIKQDTLPLLFGQ</sequence>
<dbReference type="EMBL" id="JACASE010000017">
    <property type="protein sequence ID" value="KAF6397052.1"/>
    <property type="molecule type" value="Genomic_DNA"/>
</dbReference>
<gene>
    <name evidence="2" type="ORF">HJG63_009724</name>
</gene>
<organism evidence="2 3">
    <name type="scientific">Rousettus aegyptiacus</name>
    <name type="common">Egyptian fruit bat</name>
    <name type="synonym">Pteropus aegyptiacus</name>
    <dbReference type="NCBI Taxonomy" id="9407"/>
    <lineage>
        <taxon>Eukaryota</taxon>
        <taxon>Metazoa</taxon>
        <taxon>Chordata</taxon>
        <taxon>Craniata</taxon>
        <taxon>Vertebrata</taxon>
        <taxon>Euteleostomi</taxon>
        <taxon>Mammalia</taxon>
        <taxon>Eutheria</taxon>
        <taxon>Laurasiatheria</taxon>
        <taxon>Chiroptera</taxon>
        <taxon>Yinpterochiroptera</taxon>
        <taxon>Pteropodoidea</taxon>
        <taxon>Pteropodidae</taxon>
        <taxon>Rousettinae</taxon>
        <taxon>Rousettus</taxon>
    </lineage>
</organism>
<dbReference type="Proteomes" id="UP000593571">
    <property type="component" value="Unassembled WGS sequence"/>
</dbReference>
<protein>
    <submittedName>
        <fullName evidence="2">Uncharacterized protein</fullName>
    </submittedName>
</protein>
<dbReference type="AlphaFoldDB" id="A0A7J8BEE3"/>
<comment type="caution">
    <text evidence="2">The sequence shown here is derived from an EMBL/GenBank/DDBJ whole genome shotgun (WGS) entry which is preliminary data.</text>
</comment>
<proteinExistence type="predicted"/>
<evidence type="ECO:0000313" key="3">
    <source>
        <dbReference type="Proteomes" id="UP000593571"/>
    </source>
</evidence>
<keyword evidence="3" id="KW-1185">Reference proteome</keyword>